<dbReference type="HAMAP" id="MF_00521">
    <property type="entry name" value="KDO_kinase"/>
    <property type="match status" value="1"/>
</dbReference>
<dbReference type="GO" id="GO:0016301">
    <property type="term" value="F:kinase activity"/>
    <property type="evidence" value="ECO:0007669"/>
    <property type="project" value="UniProtKB-KW"/>
</dbReference>
<comment type="pathway">
    <text evidence="2 15">Bacterial outer membrane biogenesis; LPS core biosynthesis.</text>
</comment>
<evidence type="ECO:0000256" key="15">
    <source>
        <dbReference type="HAMAP-Rule" id="MF_00521"/>
    </source>
</evidence>
<evidence type="ECO:0000259" key="16">
    <source>
        <dbReference type="PROSITE" id="PS50011"/>
    </source>
</evidence>
<dbReference type="Proteomes" id="UP001652504">
    <property type="component" value="Unassembled WGS sequence"/>
</dbReference>
<evidence type="ECO:0000256" key="2">
    <source>
        <dbReference type="ARBA" id="ARBA00004713"/>
    </source>
</evidence>
<evidence type="ECO:0000256" key="9">
    <source>
        <dbReference type="ARBA" id="ARBA00022777"/>
    </source>
</evidence>
<evidence type="ECO:0000256" key="6">
    <source>
        <dbReference type="ARBA" id="ARBA00022519"/>
    </source>
</evidence>
<organism evidence="17 18">
    <name type="scientific">Fluctibacter corallii</name>
    <dbReference type="NCBI Taxonomy" id="2984329"/>
    <lineage>
        <taxon>Bacteria</taxon>
        <taxon>Pseudomonadati</taxon>
        <taxon>Pseudomonadota</taxon>
        <taxon>Gammaproteobacteria</taxon>
        <taxon>Alteromonadales</taxon>
        <taxon>Alteromonadaceae</taxon>
        <taxon>Fluctibacter</taxon>
    </lineage>
</organism>
<comment type="catalytic activity">
    <reaction evidence="14 15">
        <text>an alpha-Kdo-(2-&gt;6)-lipid IVA + ATP = a 4-O-phospho-alpha-Kdo-(2-&gt;6)-lipid IVA + ADP + H(+)</text>
        <dbReference type="Rhea" id="RHEA:74271"/>
        <dbReference type="ChEBI" id="CHEBI:15378"/>
        <dbReference type="ChEBI" id="CHEBI:30616"/>
        <dbReference type="ChEBI" id="CHEBI:176428"/>
        <dbReference type="ChEBI" id="CHEBI:193140"/>
        <dbReference type="ChEBI" id="CHEBI:456216"/>
        <dbReference type="EC" id="2.7.1.166"/>
    </reaction>
</comment>
<evidence type="ECO:0000313" key="17">
    <source>
        <dbReference type="EMBL" id="MCV2886161.1"/>
    </source>
</evidence>
<keyword evidence="11 15" id="KW-0448">Lipopolysaccharide biosynthesis</keyword>
<evidence type="ECO:0000313" key="18">
    <source>
        <dbReference type="Proteomes" id="UP001652504"/>
    </source>
</evidence>
<protein>
    <recommendedName>
        <fullName evidence="13 15">3-deoxy-D-manno-octulosonic acid kinase</fullName>
        <shortName evidence="15">Kdo kinase</shortName>
        <ecNumber evidence="4 15">2.7.1.166</ecNumber>
    </recommendedName>
</protein>
<evidence type="ECO:0000256" key="11">
    <source>
        <dbReference type="ARBA" id="ARBA00022985"/>
    </source>
</evidence>
<keyword evidence="8 15" id="KW-0547">Nucleotide-binding</keyword>
<sequence>MQKRISTENKNEVIWFDAARFPYFPIEWFDSAYLAQNALLTGSAGGRGTTYFFHVNDTDLVLRRYKRGGLPGKLLNDQFWYLGLSRTRAWRELSLLLQLNELNLPAPVPVAARVVKHGFYYQSDIITERLASAKDVHNLLLQSALTPSEWEKIGRTIRQFHDCQVYHHDLNIHNIMMNDQGRIFLIDFDKCGFKHGEKWKQANLSRLLRSLRKESQRCEHYFFEEEDWNNLINGYNSHPLK</sequence>
<evidence type="ECO:0000256" key="1">
    <source>
        <dbReference type="ARBA" id="ARBA00004515"/>
    </source>
</evidence>
<keyword evidence="5 15" id="KW-1003">Cell membrane</keyword>
<keyword evidence="7 15" id="KW-0808">Transferase</keyword>
<dbReference type="InterPro" id="IPR011009">
    <property type="entry name" value="Kinase-like_dom_sf"/>
</dbReference>
<keyword evidence="18" id="KW-1185">Reference proteome</keyword>
<evidence type="ECO:0000256" key="14">
    <source>
        <dbReference type="ARBA" id="ARBA00034417"/>
    </source>
</evidence>
<dbReference type="PROSITE" id="PS50011">
    <property type="entry name" value="PROTEIN_KINASE_DOM"/>
    <property type="match status" value="1"/>
</dbReference>
<comment type="subcellular location">
    <subcellularLocation>
        <location evidence="1 15">Cell inner membrane</location>
        <topology evidence="1 15">Peripheral membrane protein</topology>
        <orientation evidence="1 15">Cytoplasmic side</orientation>
    </subcellularLocation>
</comment>
<dbReference type="SUPFAM" id="SSF56112">
    <property type="entry name" value="Protein kinase-like (PK-like)"/>
    <property type="match status" value="1"/>
</dbReference>
<dbReference type="EMBL" id="JAOWKX010000009">
    <property type="protein sequence ID" value="MCV2886161.1"/>
    <property type="molecule type" value="Genomic_DNA"/>
</dbReference>
<keyword evidence="12 15" id="KW-0472">Membrane</keyword>
<gene>
    <name evidence="15" type="primary">kdkA</name>
    <name evidence="17" type="ORF">OE749_15820</name>
</gene>
<evidence type="ECO:0000256" key="3">
    <source>
        <dbReference type="ARBA" id="ARBA00010327"/>
    </source>
</evidence>
<evidence type="ECO:0000256" key="13">
    <source>
        <dbReference type="ARBA" id="ARBA00029511"/>
    </source>
</evidence>
<evidence type="ECO:0000256" key="4">
    <source>
        <dbReference type="ARBA" id="ARBA00011988"/>
    </source>
</evidence>
<evidence type="ECO:0000256" key="8">
    <source>
        <dbReference type="ARBA" id="ARBA00022741"/>
    </source>
</evidence>
<evidence type="ECO:0000256" key="10">
    <source>
        <dbReference type="ARBA" id="ARBA00022840"/>
    </source>
</evidence>
<keyword evidence="9 15" id="KW-0418">Kinase</keyword>
<evidence type="ECO:0000256" key="12">
    <source>
        <dbReference type="ARBA" id="ARBA00023136"/>
    </source>
</evidence>
<comment type="function">
    <text evidence="15">Catalyzes the ATP-dependent phosphorylation of the 3-deoxy-D-manno-octulosonic acid (Kdo) residue in Kdo-lipid IV(A) at the 4-OH position.</text>
</comment>
<keyword evidence="10 15" id="KW-0067">ATP-binding</keyword>
<dbReference type="InterPro" id="IPR022826">
    <property type="entry name" value="KDO_kinase"/>
</dbReference>
<dbReference type="EC" id="2.7.1.166" evidence="4 15"/>
<feature type="domain" description="Protein kinase" evidence="16">
    <location>
        <begin position="33"/>
        <end position="241"/>
    </location>
</feature>
<dbReference type="RefSeq" id="WP_263713451.1">
    <property type="nucleotide sequence ID" value="NZ_JAOWKX010000009.1"/>
</dbReference>
<dbReference type="NCBIfam" id="NF002475">
    <property type="entry name" value="PRK01723.1"/>
    <property type="match status" value="1"/>
</dbReference>
<dbReference type="Pfam" id="PF06293">
    <property type="entry name" value="Kdo"/>
    <property type="match status" value="1"/>
</dbReference>
<keyword evidence="6 15" id="KW-0997">Cell inner membrane</keyword>
<dbReference type="InterPro" id="IPR000719">
    <property type="entry name" value="Prot_kinase_dom"/>
</dbReference>
<name>A0ABT3ABV7_9ALTE</name>
<feature type="active site" evidence="15">
    <location>
        <position position="169"/>
    </location>
</feature>
<proteinExistence type="inferred from homology"/>
<dbReference type="Gene3D" id="1.10.510.10">
    <property type="entry name" value="Transferase(Phosphotransferase) domain 1"/>
    <property type="match status" value="1"/>
</dbReference>
<reference evidence="17 18" key="1">
    <citation type="submission" date="2022-10" db="EMBL/GenBank/DDBJ databases">
        <title>Aestuariibacter sp. AA17 isolated from Montipora capitata coral fragment.</title>
        <authorList>
            <person name="Emsley S.A."/>
            <person name="Pfannmuller K.M."/>
            <person name="Loughran R.M."/>
            <person name="Shlafstein M."/>
            <person name="Papke E."/>
            <person name="Saw J.H."/>
            <person name="Ushijima B."/>
            <person name="Videau P."/>
        </authorList>
    </citation>
    <scope>NUCLEOTIDE SEQUENCE [LARGE SCALE GENOMIC DNA]</scope>
    <source>
        <strain evidence="17 18">AA17</strain>
    </source>
</reference>
<evidence type="ECO:0000256" key="5">
    <source>
        <dbReference type="ARBA" id="ARBA00022475"/>
    </source>
</evidence>
<comment type="similarity">
    <text evidence="3 15">Belongs to the protein kinase superfamily. KdkA/RfaP family.</text>
</comment>
<comment type="caution">
    <text evidence="17">The sequence shown here is derived from an EMBL/GenBank/DDBJ whole genome shotgun (WGS) entry which is preliminary data.</text>
</comment>
<evidence type="ECO:0000256" key="7">
    <source>
        <dbReference type="ARBA" id="ARBA00022679"/>
    </source>
</evidence>
<accession>A0ABT3ABV7</accession>